<feature type="region of interest" description="Disordered" evidence="2">
    <location>
        <begin position="1"/>
        <end position="80"/>
    </location>
</feature>
<evidence type="ECO:0000259" key="3">
    <source>
        <dbReference type="Pfam" id="PF07814"/>
    </source>
</evidence>
<comment type="similarity">
    <text evidence="1">Belongs to the WAPL family.</text>
</comment>
<organism evidence="4 5">
    <name type="scientific">Hypholoma sublateritium (strain FD-334 SS-4)</name>
    <dbReference type="NCBI Taxonomy" id="945553"/>
    <lineage>
        <taxon>Eukaryota</taxon>
        <taxon>Fungi</taxon>
        <taxon>Dikarya</taxon>
        <taxon>Basidiomycota</taxon>
        <taxon>Agaricomycotina</taxon>
        <taxon>Agaricomycetes</taxon>
        <taxon>Agaricomycetidae</taxon>
        <taxon>Agaricales</taxon>
        <taxon>Agaricineae</taxon>
        <taxon>Strophariaceae</taxon>
        <taxon>Hypholoma</taxon>
    </lineage>
</organism>
<feature type="compositionally biased region" description="Polar residues" evidence="2">
    <location>
        <begin position="139"/>
        <end position="152"/>
    </location>
</feature>
<dbReference type="OrthoDB" id="78088at2759"/>
<dbReference type="Gene3D" id="1.25.10.10">
    <property type="entry name" value="Leucine-rich Repeat Variant"/>
    <property type="match status" value="2"/>
</dbReference>
<dbReference type="PANTHER" id="PTHR22100">
    <property type="entry name" value="WINGS APART-LIKE PROTEIN HOMOLOG"/>
    <property type="match status" value="1"/>
</dbReference>
<feature type="domain" description="Wings apart-like protein C-terminal" evidence="3">
    <location>
        <begin position="296"/>
        <end position="360"/>
    </location>
</feature>
<evidence type="ECO:0000313" key="5">
    <source>
        <dbReference type="Proteomes" id="UP000054270"/>
    </source>
</evidence>
<gene>
    <name evidence="4" type="ORF">HYPSUDRAFT_66211</name>
</gene>
<feature type="region of interest" description="Disordered" evidence="2">
    <location>
        <begin position="399"/>
        <end position="421"/>
    </location>
</feature>
<evidence type="ECO:0000256" key="1">
    <source>
        <dbReference type="ARBA" id="ARBA00006854"/>
    </source>
</evidence>
<evidence type="ECO:0000256" key="2">
    <source>
        <dbReference type="SAM" id="MobiDB-lite"/>
    </source>
</evidence>
<reference evidence="5" key="1">
    <citation type="submission" date="2014-04" db="EMBL/GenBank/DDBJ databases">
        <title>Evolutionary Origins and Diversification of the Mycorrhizal Mutualists.</title>
        <authorList>
            <consortium name="DOE Joint Genome Institute"/>
            <consortium name="Mycorrhizal Genomics Consortium"/>
            <person name="Kohler A."/>
            <person name="Kuo A."/>
            <person name="Nagy L.G."/>
            <person name="Floudas D."/>
            <person name="Copeland A."/>
            <person name="Barry K.W."/>
            <person name="Cichocki N."/>
            <person name="Veneault-Fourrey C."/>
            <person name="LaButti K."/>
            <person name="Lindquist E.A."/>
            <person name="Lipzen A."/>
            <person name="Lundell T."/>
            <person name="Morin E."/>
            <person name="Murat C."/>
            <person name="Riley R."/>
            <person name="Ohm R."/>
            <person name="Sun H."/>
            <person name="Tunlid A."/>
            <person name="Henrissat B."/>
            <person name="Grigoriev I.V."/>
            <person name="Hibbett D.S."/>
            <person name="Martin F."/>
        </authorList>
    </citation>
    <scope>NUCLEOTIDE SEQUENCE [LARGE SCALE GENOMIC DNA]</scope>
    <source>
        <strain evidence="5">FD-334 SS-4</strain>
    </source>
</reference>
<feature type="region of interest" description="Disordered" evidence="2">
    <location>
        <begin position="117"/>
        <end position="174"/>
    </location>
</feature>
<proteinExistence type="inferred from homology"/>
<name>A0A0D2P484_HYPSF</name>
<dbReference type="OMA" id="MRESYTE"/>
<feature type="compositionally biased region" description="Basic residues" evidence="2">
    <location>
        <begin position="1"/>
        <end position="16"/>
    </location>
</feature>
<evidence type="ECO:0000313" key="4">
    <source>
        <dbReference type="EMBL" id="KJA23521.1"/>
    </source>
</evidence>
<dbReference type="STRING" id="945553.A0A0D2P484"/>
<dbReference type="Pfam" id="PF07814">
    <property type="entry name" value="WAPL"/>
    <property type="match status" value="1"/>
</dbReference>
<dbReference type="InterPro" id="IPR039874">
    <property type="entry name" value="WAPL"/>
</dbReference>
<dbReference type="InterPro" id="IPR022771">
    <property type="entry name" value="WAPL_C"/>
</dbReference>
<feature type="compositionally biased region" description="Low complexity" evidence="2">
    <location>
        <begin position="51"/>
        <end position="64"/>
    </location>
</feature>
<feature type="region of interest" description="Disordered" evidence="2">
    <location>
        <begin position="208"/>
        <end position="296"/>
    </location>
</feature>
<sequence length="898" mass="96496">MDSHKPRTYGKRAGTKRKQETCSPIHERPTTPTFTPTKRRKISPPPVAGTASPSPNPAESPNGPEHVEPSNTSKVTVKIGVNARKATAKATISRLPSNGAQTKLAQDLSGIFDAMLSPASTSTSPTKLAKRMLARSKTESSVDSPSASQATVNGLERTASLPSLPPSPSKVLNRSFSSVGSLLPMLPPASKTTTRTYAGKYRSFLVPVPSSNSRMQDADEQFETRESYSSLRSRWDVDNSEDDPYPTAASPSKSKSSKSNSATPDMSPFRSGKGKSKASSSAVRPAPIPYGMSNPLKSISELRNKGESRRFLDELGYLFEGMDGHGGLGLRRASALEITTKLCDDDFTRKAKATDFYTRTWDLFIAAGSGKGEDKILDILLVFFVALVARDPASLVELTQRSVSPPPSPSCHSKQRSTPKKEQETSFFAALFRVLDLNPPKLDPLIFMASHSASDIDLKNAGINKKDRTLLNTIYNTISTKSNLFPGSTTTSISLLVAFSLQSLPPHSIPINHFPALLASLRSSLSSGASISLTSSLSSRWLSAANATPYLSIYYHLRLLDMYLLDQWDTPRDEFSQDSLTDDECLQLNDNAMSKAREEWLADDLGALGVCIELAAKGQEHESFPARKYLDTTLRVLVTLTHMDKLWARKVVQGDYTIGCLLRTLSAAGRDIQSAKAPIVKKEEDADGERGSDGADASAGGRESDAQALDTLCLALGLLTNIVQSVDDTKDIIRETYLDPVCPLRKPACGRKCACTRRVSGIQILAALYTQQQAKLDAASTTSFASPAAAADTPEALAEADASFLRGHLAILFGLLMAGSAENEAGMLAALPSPFVAVAADAKKVKAVRSAKLARLAEQARDFAAFYTAVSGNIGGDGESKVAGDVVRFLEAKRDAVF</sequence>
<dbReference type="PANTHER" id="PTHR22100:SF13">
    <property type="entry name" value="WINGS APART-LIKE PROTEIN HOMOLOG"/>
    <property type="match status" value="1"/>
</dbReference>
<feature type="compositionally biased region" description="Basic and acidic residues" evidence="2">
    <location>
        <begin position="680"/>
        <end position="693"/>
    </location>
</feature>
<dbReference type="AlphaFoldDB" id="A0A0D2P484"/>
<dbReference type="Proteomes" id="UP000054270">
    <property type="component" value="Unassembled WGS sequence"/>
</dbReference>
<protein>
    <recommendedName>
        <fullName evidence="3">Wings apart-like protein C-terminal domain-containing protein</fullName>
    </recommendedName>
</protein>
<accession>A0A0D2P484</accession>
<dbReference type="EMBL" id="KN817542">
    <property type="protein sequence ID" value="KJA23521.1"/>
    <property type="molecule type" value="Genomic_DNA"/>
</dbReference>
<keyword evidence="5" id="KW-1185">Reference proteome</keyword>
<feature type="compositionally biased region" description="Basic and acidic residues" evidence="2">
    <location>
        <begin position="17"/>
        <end position="29"/>
    </location>
</feature>
<feature type="region of interest" description="Disordered" evidence="2">
    <location>
        <begin position="678"/>
        <end position="701"/>
    </location>
</feature>
<dbReference type="InterPro" id="IPR011989">
    <property type="entry name" value="ARM-like"/>
</dbReference>
<feature type="compositionally biased region" description="Low complexity" evidence="2">
    <location>
        <begin position="246"/>
        <end position="264"/>
    </location>
</feature>